<evidence type="ECO:0000259" key="6">
    <source>
        <dbReference type="PROSITE" id="PS50119"/>
    </source>
</evidence>
<reference evidence="7 8" key="1">
    <citation type="submission" date="2024-11" db="EMBL/GenBank/DDBJ databases">
        <title>Chromosome-level genome assembly of the freshwater bivalve Anodonta woodiana.</title>
        <authorList>
            <person name="Chen X."/>
        </authorList>
    </citation>
    <scope>NUCLEOTIDE SEQUENCE [LARGE SCALE GENOMIC DNA]</scope>
    <source>
        <strain evidence="7">MN2024</strain>
        <tissue evidence="7">Gills</tissue>
    </source>
</reference>
<dbReference type="InterPro" id="IPR001841">
    <property type="entry name" value="Znf_RING"/>
</dbReference>
<evidence type="ECO:0000256" key="4">
    <source>
        <dbReference type="PROSITE-ProRule" id="PRU00024"/>
    </source>
</evidence>
<dbReference type="SUPFAM" id="SSF57845">
    <property type="entry name" value="B-box zinc-binding domain"/>
    <property type="match status" value="1"/>
</dbReference>
<dbReference type="InterPro" id="IPR047153">
    <property type="entry name" value="TRIM45/56/19-like"/>
</dbReference>
<dbReference type="GO" id="GO:0008270">
    <property type="term" value="F:zinc ion binding"/>
    <property type="evidence" value="ECO:0007669"/>
    <property type="project" value="UniProtKB-KW"/>
</dbReference>
<dbReference type="PANTHER" id="PTHR25462">
    <property type="entry name" value="BONUS, ISOFORM C-RELATED"/>
    <property type="match status" value="1"/>
</dbReference>
<name>A0ABD3X6Y4_SINWO</name>
<evidence type="ECO:0000256" key="2">
    <source>
        <dbReference type="ARBA" id="ARBA00022771"/>
    </source>
</evidence>
<dbReference type="SUPFAM" id="SSF57850">
    <property type="entry name" value="RING/U-box"/>
    <property type="match status" value="1"/>
</dbReference>
<dbReference type="SMART" id="SM00184">
    <property type="entry name" value="RING"/>
    <property type="match status" value="1"/>
</dbReference>
<dbReference type="AlphaFoldDB" id="A0ABD3X6Y4"/>
<dbReference type="InterPro" id="IPR013083">
    <property type="entry name" value="Znf_RING/FYVE/PHD"/>
</dbReference>
<feature type="domain" description="RING-type" evidence="5">
    <location>
        <begin position="16"/>
        <end position="63"/>
    </location>
</feature>
<sequence>MAAVSETDSYEDRIKCPICLKNFNNPKVLTCLHTFCDTCLSRTLTQLREKTQPVEAIECPLCRVPTHIPYGSIESFIDKLPTNHVLLLQPELGPAKEITHKQVNCNPCHREGKETQGSSFCSTCEEYLCKQCCEFHKKFKTSMDHTILEESEVGKLNTKDTHQGDASEHILRCSIHDSNLEYVCGTHKTLCCSNCALDHHRQCDNLVKVVEASKRLKDRQSLKTTIDKFDPLNQAFKQLLKIREANLSDITEQKADIEQSIEKWRSKMIDVIDALVLSSKNDLENTFKEIGDDISSRQTDCKMEMAAVESSKMLLSEALSKADEHVLFMTFIKVNNHLAHYIEKIDTMKNTKSVALDFTLSKRTMTAVENMVSIGTIIRKEISPPPLSSTNVILAADFDLASIPNEQPSLSDQLKNQVDRDNGEENLKKASKSHVRFETSGIRQVMEDAPKRVGNIQDEGVQQSGLNVRAAPGKEKNRRPVVYSAYSVRIPTDKRICDITSGFYLSGNRIVLCDYSNNKLKLFDKDFKYLCSCEISKPYYMCSLDAQTLALTSRGSESGGWEGIKIFSVTDSFFQTRTIETLDKTCWDISSIHQDLFIHVSMYDFEESIQVYKSAQKPTQTIRPRGLKSSIKRFCISRGRQLLYCTTNEGIFSMDMSGKVKKISNYSDADGIMIGNDGAIYSCSGKEKSVVRISEHLQAEVIISQEDGVENPRSICLNTRNDKLLVMETKQDVVKLFKIN</sequence>
<dbReference type="SUPFAM" id="SSF63829">
    <property type="entry name" value="Calcium-dependent phosphotriesterase"/>
    <property type="match status" value="1"/>
</dbReference>
<evidence type="ECO:0000313" key="7">
    <source>
        <dbReference type="EMBL" id="KAL3881505.1"/>
    </source>
</evidence>
<dbReference type="PANTHER" id="PTHR25462:SF296">
    <property type="entry name" value="MEIOTIC P26, ISOFORM F"/>
    <property type="match status" value="1"/>
</dbReference>
<comment type="caution">
    <text evidence="7">The sequence shown here is derived from an EMBL/GenBank/DDBJ whole genome shotgun (WGS) entry which is preliminary data.</text>
</comment>
<keyword evidence="8" id="KW-1185">Reference proteome</keyword>
<dbReference type="EMBL" id="JBJQND010000003">
    <property type="protein sequence ID" value="KAL3881505.1"/>
    <property type="molecule type" value="Genomic_DNA"/>
</dbReference>
<accession>A0ABD3X6Y4</accession>
<dbReference type="PROSITE" id="PS00518">
    <property type="entry name" value="ZF_RING_1"/>
    <property type="match status" value="1"/>
</dbReference>
<dbReference type="Pfam" id="PF13445">
    <property type="entry name" value="zf-RING_UBOX"/>
    <property type="match status" value="1"/>
</dbReference>
<evidence type="ECO:0000256" key="3">
    <source>
        <dbReference type="ARBA" id="ARBA00022833"/>
    </source>
</evidence>
<feature type="domain" description="B box-type" evidence="6">
    <location>
        <begin position="100"/>
        <end position="150"/>
    </location>
</feature>
<evidence type="ECO:0000313" key="8">
    <source>
        <dbReference type="Proteomes" id="UP001634394"/>
    </source>
</evidence>
<dbReference type="PROSITE" id="PS50119">
    <property type="entry name" value="ZF_BBOX"/>
    <property type="match status" value="1"/>
</dbReference>
<dbReference type="InterPro" id="IPR027370">
    <property type="entry name" value="Znf-RING_euk"/>
</dbReference>
<organism evidence="7 8">
    <name type="scientific">Sinanodonta woodiana</name>
    <name type="common">Chinese pond mussel</name>
    <name type="synonym">Anodonta woodiana</name>
    <dbReference type="NCBI Taxonomy" id="1069815"/>
    <lineage>
        <taxon>Eukaryota</taxon>
        <taxon>Metazoa</taxon>
        <taxon>Spiralia</taxon>
        <taxon>Lophotrochozoa</taxon>
        <taxon>Mollusca</taxon>
        <taxon>Bivalvia</taxon>
        <taxon>Autobranchia</taxon>
        <taxon>Heteroconchia</taxon>
        <taxon>Palaeoheterodonta</taxon>
        <taxon>Unionida</taxon>
        <taxon>Unionoidea</taxon>
        <taxon>Unionidae</taxon>
        <taxon>Unioninae</taxon>
        <taxon>Sinanodonta</taxon>
    </lineage>
</organism>
<keyword evidence="3" id="KW-0862">Zinc</keyword>
<proteinExistence type="predicted"/>
<gene>
    <name evidence="7" type="ORF">ACJMK2_027937</name>
</gene>
<evidence type="ECO:0000256" key="1">
    <source>
        <dbReference type="ARBA" id="ARBA00022723"/>
    </source>
</evidence>
<keyword evidence="1" id="KW-0479">Metal-binding</keyword>
<dbReference type="InterPro" id="IPR000315">
    <property type="entry name" value="Znf_B-box"/>
</dbReference>
<dbReference type="Gene3D" id="3.30.40.10">
    <property type="entry name" value="Zinc/RING finger domain, C3HC4 (zinc finger)"/>
    <property type="match status" value="1"/>
</dbReference>
<dbReference type="InterPro" id="IPR017907">
    <property type="entry name" value="Znf_RING_CS"/>
</dbReference>
<dbReference type="Gene3D" id="3.30.160.60">
    <property type="entry name" value="Classic Zinc Finger"/>
    <property type="match status" value="1"/>
</dbReference>
<keyword evidence="2 4" id="KW-0863">Zinc-finger</keyword>
<dbReference type="Proteomes" id="UP001634394">
    <property type="component" value="Unassembled WGS sequence"/>
</dbReference>
<dbReference type="PROSITE" id="PS50089">
    <property type="entry name" value="ZF_RING_2"/>
    <property type="match status" value="1"/>
</dbReference>
<protein>
    <submittedName>
        <fullName evidence="7">Uncharacterized protein</fullName>
    </submittedName>
</protein>
<evidence type="ECO:0000259" key="5">
    <source>
        <dbReference type="PROSITE" id="PS50089"/>
    </source>
</evidence>